<sequence length="263" mass="27546">MSDLRTRLDPQRQADIRRLLVEQATQTTVVTRRRRRIALAGAFAAVVVTTGVVALAVYPDPPPPAYAAWTAVPQAAPPLTAPDEEVESWASKCSDLGVGGVGVGGVPARPEAAARREVLVDRRGGFTYCVDVALGSGTSSDPLIALSGLKAKGFNGLNLMQSTVSDKPFAKPQRSAVLVLGGISETSPGGIQAFQMYGLSGPAVTGVDVVLTNGLRVTATVRNGVWGVWWPSDRGDPTGCKLHVRTAAGVTLVDPDAVRLRIQ</sequence>
<evidence type="ECO:0000313" key="2">
    <source>
        <dbReference type="EMBL" id="MBM0274046.1"/>
    </source>
</evidence>
<gene>
    <name evidence="2" type="ORF">JM949_00500</name>
</gene>
<protein>
    <submittedName>
        <fullName evidence="2">Uncharacterized protein</fullName>
    </submittedName>
</protein>
<keyword evidence="1" id="KW-0812">Transmembrane</keyword>
<proteinExistence type="predicted"/>
<reference evidence="2 3" key="1">
    <citation type="submission" date="2021-01" db="EMBL/GenBank/DDBJ databases">
        <title>Draft genome sequence of Micromonospora sp. strain STR1s_6.</title>
        <authorList>
            <person name="Karlyshev A."/>
            <person name="Jawad R."/>
        </authorList>
    </citation>
    <scope>NUCLEOTIDE SEQUENCE [LARGE SCALE GENOMIC DNA]</scope>
    <source>
        <strain evidence="2 3">STR1S-6</strain>
    </source>
</reference>
<keyword evidence="1" id="KW-1133">Transmembrane helix</keyword>
<dbReference type="EMBL" id="JAEVHL010000001">
    <property type="protein sequence ID" value="MBM0274046.1"/>
    <property type="molecule type" value="Genomic_DNA"/>
</dbReference>
<accession>A0ABS1Y9G2</accession>
<dbReference type="Proteomes" id="UP000622245">
    <property type="component" value="Unassembled WGS sequence"/>
</dbReference>
<evidence type="ECO:0000256" key="1">
    <source>
        <dbReference type="SAM" id="Phobius"/>
    </source>
</evidence>
<keyword evidence="3" id="KW-1185">Reference proteome</keyword>
<keyword evidence="1" id="KW-0472">Membrane</keyword>
<evidence type="ECO:0000313" key="3">
    <source>
        <dbReference type="Proteomes" id="UP000622245"/>
    </source>
</evidence>
<dbReference type="RefSeq" id="WP_203146468.1">
    <property type="nucleotide sequence ID" value="NZ_JAEVHL010000001.1"/>
</dbReference>
<organism evidence="2 3">
    <name type="scientific">Micromonospora tarensis</name>
    <dbReference type="NCBI Taxonomy" id="2806100"/>
    <lineage>
        <taxon>Bacteria</taxon>
        <taxon>Bacillati</taxon>
        <taxon>Actinomycetota</taxon>
        <taxon>Actinomycetes</taxon>
        <taxon>Micromonosporales</taxon>
        <taxon>Micromonosporaceae</taxon>
        <taxon>Micromonospora</taxon>
    </lineage>
</organism>
<name>A0ABS1Y9G2_9ACTN</name>
<comment type="caution">
    <text evidence="2">The sequence shown here is derived from an EMBL/GenBank/DDBJ whole genome shotgun (WGS) entry which is preliminary data.</text>
</comment>
<feature type="transmembrane region" description="Helical" evidence="1">
    <location>
        <begin position="37"/>
        <end position="58"/>
    </location>
</feature>